<accession>A0A1I5DFC6</accession>
<feature type="coiled-coil region" evidence="1">
    <location>
        <begin position="307"/>
        <end position="362"/>
    </location>
</feature>
<name>A0A1I5DFC6_9FLAO</name>
<evidence type="ECO:0008006" key="4">
    <source>
        <dbReference type="Google" id="ProtNLM"/>
    </source>
</evidence>
<dbReference type="OrthoDB" id="853948at2"/>
<reference evidence="2 3" key="1">
    <citation type="submission" date="2016-10" db="EMBL/GenBank/DDBJ databases">
        <authorList>
            <person name="de Groot N.N."/>
        </authorList>
    </citation>
    <scope>NUCLEOTIDE SEQUENCE [LARGE SCALE GENOMIC DNA]</scope>
    <source>
        <strain evidence="2 3">DSM 17794</strain>
    </source>
</reference>
<gene>
    <name evidence="2" type="ORF">SAMN05660413_03315</name>
</gene>
<evidence type="ECO:0000313" key="3">
    <source>
        <dbReference type="Proteomes" id="UP000199153"/>
    </source>
</evidence>
<dbReference type="RefSeq" id="WP_093411576.1">
    <property type="nucleotide sequence ID" value="NZ_FOVL01000035.1"/>
</dbReference>
<dbReference type="Gene3D" id="1.20.5.340">
    <property type="match status" value="1"/>
</dbReference>
<dbReference type="InterPro" id="IPR027417">
    <property type="entry name" value="P-loop_NTPase"/>
</dbReference>
<keyword evidence="3" id="KW-1185">Reference proteome</keyword>
<dbReference type="AlphaFoldDB" id="A0A1I5DFC6"/>
<dbReference type="Proteomes" id="UP000199153">
    <property type="component" value="Unassembled WGS sequence"/>
</dbReference>
<sequence>MLKIKALKITINTDKGVYGTPLLRFSDSLTIVKGYNSTGKSTVFQSIIYCLGLEELIGGKNEKTMQSVLKSEILDNQNRIEANVIESNILLEIEGTSVVTVKRYISSETKNSGLVEVFNGKLLTEPKQYDYVPMYVHDKGAADSKNAFGFHSFLEKLMGWELPQVQYKDGSYRKLYLQNIFPSFVIEQKAGWTDFLATIPYYSLLDKETRALEFLLNLDSWKIQQRKSKLKQDKNDLIFDWRNKFNEFKSLANQIACEIRGVNNQPEIINLINSVYLVYVTEERTYNISEYINVLEEEYEKLVELEVPNVGDQAEEAEIRINKLNERLSHYSINLSSTINKKNLAISKYKSFQERLLELENDKVQNEYHLKVKKKGAEEGFAIANDNCPYCSQGLNDSLLPKDIEVVPMQIEENLEYIKAQINLIKIYISNHQNDISDLEKNIDTLNIRISETRSDIRTLKTQLTSDNRLPSIELIEKRLKLKARLDLYRRKYEELASFQEYFKNLSDEWVQILGEEKKLPKTLSAFDYKKISELETVFKQLLREFHYRSKPIDSISISRDTLLPVVDRYSLKFDSSASDFTRAIWSYTIALKETSEKFEGNHPKLFILDEPGQQEAGDNDLQFLLKRLGNYGDTQSIVFSSFHQSETTYYACTKDVDFELIDLGEEKFIKKISTKS</sequence>
<keyword evidence="1" id="KW-0175">Coiled coil</keyword>
<evidence type="ECO:0000256" key="1">
    <source>
        <dbReference type="SAM" id="Coils"/>
    </source>
</evidence>
<dbReference type="EMBL" id="FOVL01000035">
    <property type="protein sequence ID" value="SFN97893.1"/>
    <property type="molecule type" value="Genomic_DNA"/>
</dbReference>
<organism evidence="2 3">
    <name type="scientific">Salegentibacter flavus</name>
    <dbReference type="NCBI Taxonomy" id="287099"/>
    <lineage>
        <taxon>Bacteria</taxon>
        <taxon>Pseudomonadati</taxon>
        <taxon>Bacteroidota</taxon>
        <taxon>Flavobacteriia</taxon>
        <taxon>Flavobacteriales</taxon>
        <taxon>Flavobacteriaceae</taxon>
        <taxon>Salegentibacter</taxon>
    </lineage>
</organism>
<feature type="coiled-coil region" evidence="1">
    <location>
        <begin position="429"/>
        <end position="463"/>
    </location>
</feature>
<protein>
    <recommendedName>
        <fullName evidence="4">AAA domain-containing protein</fullName>
    </recommendedName>
</protein>
<dbReference type="Gene3D" id="3.40.50.300">
    <property type="entry name" value="P-loop containing nucleotide triphosphate hydrolases"/>
    <property type="match status" value="1"/>
</dbReference>
<dbReference type="STRING" id="287099.SAMN05660413_03315"/>
<proteinExistence type="predicted"/>
<evidence type="ECO:0000313" key="2">
    <source>
        <dbReference type="EMBL" id="SFN97893.1"/>
    </source>
</evidence>